<evidence type="ECO:0000313" key="2">
    <source>
        <dbReference type="EMBL" id="TBU24352.1"/>
    </source>
</evidence>
<evidence type="ECO:0000256" key="1">
    <source>
        <dbReference type="SAM" id="MobiDB-lite"/>
    </source>
</evidence>
<proteinExistence type="predicted"/>
<dbReference type="EMBL" id="ML143481">
    <property type="protein sequence ID" value="TBU24352.1"/>
    <property type="molecule type" value="Genomic_DNA"/>
</dbReference>
<organism evidence="2">
    <name type="scientific">Dichomitus squalens</name>
    <dbReference type="NCBI Taxonomy" id="114155"/>
    <lineage>
        <taxon>Eukaryota</taxon>
        <taxon>Fungi</taxon>
        <taxon>Dikarya</taxon>
        <taxon>Basidiomycota</taxon>
        <taxon>Agaricomycotina</taxon>
        <taxon>Agaricomycetes</taxon>
        <taxon>Polyporales</taxon>
        <taxon>Polyporaceae</taxon>
        <taxon>Dichomitus</taxon>
    </lineage>
</organism>
<name>A0A4Q9ME76_9APHY</name>
<dbReference type="Proteomes" id="UP000292957">
    <property type="component" value="Unassembled WGS sequence"/>
</dbReference>
<sequence length="169" mass="18215">MHIDRGFRVGRGRRRSLRTGSPRLGMDGVGSLPPMDKRLSPKLAMSRSGSNYVSYPATYTSMIPQNMTMQHVSPSLVNGNSSTQYLQIARHISPQITGSSFSPTSAGVNGLSLPPQASINPSPLSRRCGDYINQSQEVLNGLANRTPIDYPGVAATRRVDSGRRSATTP</sequence>
<protein>
    <submittedName>
        <fullName evidence="2">Uncharacterized protein</fullName>
    </submittedName>
</protein>
<feature type="compositionally biased region" description="Basic residues" evidence="1">
    <location>
        <begin position="8"/>
        <end position="17"/>
    </location>
</feature>
<feature type="region of interest" description="Disordered" evidence="1">
    <location>
        <begin position="1"/>
        <end position="36"/>
    </location>
</feature>
<gene>
    <name evidence="2" type="ORF">BD311DRAFT_561509</name>
</gene>
<dbReference type="AlphaFoldDB" id="A0A4Q9ME76"/>
<accession>A0A4Q9ME76</accession>
<dbReference type="OrthoDB" id="292964at2759"/>
<reference evidence="2" key="1">
    <citation type="submission" date="2019-01" db="EMBL/GenBank/DDBJ databases">
        <title>Draft genome sequences of three monokaryotic isolates of the white-rot basidiomycete fungus Dichomitus squalens.</title>
        <authorList>
            <consortium name="DOE Joint Genome Institute"/>
            <person name="Lopez S.C."/>
            <person name="Andreopoulos B."/>
            <person name="Pangilinan J."/>
            <person name="Lipzen A."/>
            <person name="Riley R."/>
            <person name="Ahrendt S."/>
            <person name="Ng V."/>
            <person name="Barry K."/>
            <person name="Daum C."/>
            <person name="Grigoriev I.V."/>
            <person name="Hilden K.S."/>
            <person name="Makela M.R."/>
            <person name="de Vries R.P."/>
        </authorList>
    </citation>
    <scope>NUCLEOTIDE SEQUENCE [LARGE SCALE GENOMIC DNA]</scope>
    <source>
        <strain evidence="2">OM18370.1</strain>
    </source>
</reference>